<feature type="binding site" evidence="9">
    <location>
        <position position="189"/>
    </location>
    <ligand>
        <name>1-deoxy-D-xylulose 5-phosphate</name>
        <dbReference type="ChEBI" id="CHEBI:57792"/>
    </ligand>
</feature>
<gene>
    <name evidence="9" type="primary">dxr</name>
    <name evidence="13" type="ORF">F1193_09885</name>
</gene>
<dbReference type="GO" id="GO:0030145">
    <property type="term" value="F:manganese ion binding"/>
    <property type="evidence" value="ECO:0007669"/>
    <property type="project" value="TreeGrafter"/>
</dbReference>
<evidence type="ECO:0000256" key="4">
    <source>
        <dbReference type="ARBA" id="ARBA00022857"/>
    </source>
</evidence>
<dbReference type="Pfam" id="PF13288">
    <property type="entry name" value="DXPR_C"/>
    <property type="match status" value="1"/>
</dbReference>
<keyword evidence="5 9" id="KW-0560">Oxidoreductase</keyword>
<comment type="function">
    <text evidence="9">Catalyzes the NADPH-dependent rearrangement and reduction of 1-deoxy-D-xylulose-5-phosphate (DXP) to 2-C-methyl-D-erythritol 4-phosphate (MEP).</text>
</comment>
<dbReference type="InterPro" id="IPR026877">
    <property type="entry name" value="DXPR_C"/>
</dbReference>
<dbReference type="EC" id="1.1.1.267" evidence="9"/>
<dbReference type="Pfam" id="PF02670">
    <property type="entry name" value="DXP_reductoisom"/>
    <property type="match status" value="1"/>
</dbReference>
<keyword evidence="7 9" id="KW-0414">Isoprene biosynthesis</keyword>
<feature type="binding site" evidence="9">
    <location>
        <position position="230"/>
    </location>
    <ligand>
        <name>1-deoxy-D-xylulose 5-phosphate</name>
        <dbReference type="ChEBI" id="CHEBI:57792"/>
    </ligand>
</feature>
<feature type="binding site" evidence="9">
    <location>
        <position position="231"/>
    </location>
    <ligand>
        <name>1-deoxy-D-xylulose 5-phosphate</name>
        <dbReference type="ChEBI" id="CHEBI:57792"/>
    </ligand>
</feature>
<keyword evidence="6 9" id="KW-0464">Manganese</keyword>
<feature type="binding site" evidence="9">
    <location>
        <position position="29"/>
    </location>
    <ligand>
        <name>NADPH</name>
        <dbReference type="ChEBI" id="CHEBI:57783"/>
    </ligand>
</feature>
<dbReference type="AlphaFoldDB" id="A0A5M6HYW6"/>
<feature type="binding site" evidence="9">
    <location>
        <position position="165"/>
    </location>
    <ligand>
        <name>Mn(2+)</name>
        <dbReference type="ChEBI" id="CHEBI:29035"/>
    </ligand>
</feature>
<evidence type="ECO:0000313" key="14">
    <source>
        <dbReference type="Proteomes" id="UP000323886"/>
    </source>
</evidence>
<comment type="cofactor">
    <cofactor evidence="9">
        <name>Mg(2+)</name>
        <dbReference type="ChEBI" id="CHEBI:18420"/>
    </cofactor>
    <cofactor evidence="9">
        <name>Mn(2+)</name>
        <dbReference type="ChEBI" id="CHEBI:29035"/>
    </cofactor>
</comment>
<evidence type="ECO:0000259" key="12">
    <source>
        <dbReference type="Pfam" id="PF13288"/>
    </source>
</evidence>
<dbReference type="SUPFAM" id="SSF55347">
    <property type="entry name" value="Glyceraldehyde-3-phosphate dehydrogenase-like, C-terminal domain"/>
    <property type="match status" value="1"/>
</dbReference>
<dbReference type="FunFam" id="3.40.50.720:FF:000045">
    <property type="entry name" value="1-deoxy-D-xylulose 5-phosphate reductoisomerase"/>
    <property type="match status" value="1"/>
</dbReference>
<dbReference type="UniPathway" id="UPA00056">
    <property type="reaction ID" value="UER00092"/>
</dbReference>
<dbReference type="EMBL" id="VWPL01000015">
    <property type="protein sequence ID" value="KAA5601110.1"/>
    <property type="molecule type" value="Genomic_DNA"/>
</dbReference>
<comment type="caution">
    <text evidence="13">The sequence shown here is derived from an EMBL/GenBank/DDBJ whole genome shotgun (WGS) entry which is preliminary data.</text>
</comment>
<feature type="binding site" evidence="9">
    <location>
        <position position="234"/>
    </location>
    <ligand>
        <name>Mn(2+)</name>
        <dbReference type="ChEBI" id="CHEBI:29035"/>
    </ligand>
</feature>
<dbReference type="InterPro" id="IPR036169">
    <property type="entry name" value="DXPR_C_sf"/>
</dbReference>
<feature type="binding site" evidence="9">
    <location>
        <position position="139"/>
    </location>
    <ligand>
        <name>NADPH</name>
        <dbReference type="ChEBI" id="CHEBI:57783"/>
    </ligand>
</feature>
<dbReference type="GO" id="GO:0030604">
    <property type="term" value="F:1-deoxy-D-xylulose-5-phosphate reductoisomerase activity"/>
    <property type="evidence" value="ECO:0007669"/>
    <property type="project" value="UniProtKB-UniRule"/>
</dbReference>
<keyword evidence="13" id="KW-0413">Isomerase</keyword>
<dbReference type="InterPro" id="IPR036291">
    <property type="entry name" value="NAD(P)-bd_dom_sf"/>
</dbReference>
<evidence type="ECO:0000256" key="9">
    <source>
        <dbReference type="HAMAP-Rule" id="MF_00183"/>
    </source>
</evidence>
<dbReference type="RefSeq" id="WP_150097524.1">
    <property type="nucleotide sequence ID" value="NZ_VWPL01000015.1"/>
</dbReference>
<dbReference type="GO" id="GO:0051484">
    <property type="term" value="P:isopentenyl diphosphate biosynthetic process, methylerythritol 4-phosphate pathway involved in terpenoid biosynthetic process"/>
    <property type="evidence" value="ECO:0007669"/>
    <property type="project" value="UniProtKB-ARBA"/>
</dbReference>
<evidence type="ECO:0000256" key="8">
    <source>
        <dbReference type="ARBA" id="ARBA00048543"/>
    </source>
</evidence>
<comment type="catalytic activity">
    <reaction evidence="8">
        <text>2-C-methyl-D-erythritol 4-phosphate + NADP(+) = 1-deoxy-D-xylulose 5-phosphate + NADPH + H(+)</text>
        <dbReference type="Rhea" id="RHEA:13717"/>
        <dbReference type="ChEBI" id="CHEBI:15378"/>
        <dbReference type="ChEBI" id="CHEBI:57783"/>
        <dbReference type="ChEBI" id="CHEBI:57792"/>
        <dbReference type="ChEBI" id="CHEBI:58262"/>
        <dbReference type="ChEBI" id="CHEBI:58349"/>
        <dbReference type="EC" id="1.1.1.267"/>
    </reaction>
    <physiologicalReaction direction="right-to-left" evidence="8">
        <dbReference type="Rhea" id="RHEA:13719"/>
    </physiologicalReaction>
</comment>
<feature type="binding site" evidence="9">
    <location>
        <position position="164"/>
    </location>
    <ligand>
        <name>1-deoxy-D-xylulose 5-phosphate</name>
        <dbReference type="ChEBI" id="CHEBI:57792"/>
    </ligand>
</feature>
<feature type="binding site" evidence="9">
    <location>
        <position position="53"/>
    </location>
    <ligand>
        <name>NADPH</name>
        <dbReference type="ChEBI" id="CHEBI:57783"/>
    </ligand>
</feature>
<feature type="binding site" evidence="9">
    <location>
        <position position="138"/>
    </location>
    <ligand>
        <name>1-deoxy-D-xylulose 5-phosphate</name>
        <dbReference type="ChEBI" id="CHEBI:57792"/>
    </ligand>
</feature>
<feature type="binding site" evidence="9">
    <location>
        <position position="27"/>
    </location>
    <ligand>
        <name>NADPH</name>
        <dbReference type="ChEBI" id="CHEBI:57783"/>
    </ligand>
</feature>
<evidence type="ECO:0000256" key="6">
    <source>
        <dbReference type="ARBA" id="ARBA00023211"/>
    </source>
</evidence>
<dbReference type="Pfam" id="PF08436">
    <property type="entry name" value="DXP_redisom_C"/>
    <property type="match status" value="1"/>
</dbReference>
<dbReference type="Proteomes" id="UP000323886">
    <property type="component" value="Unassembled WGS sequence"/>
</dbReference>
<keyword evidence="4 9" id="KW-0521">NADP</keyword>
<evidence type="ECO:0000259" key="10">
    <source>
        <dbReference type="Pfam" id="PF02670"/>
    </source>
</evidence>
<feature type="binding site" evidence="9">
    <location>
        <position position="26"/>
    </location>
    <ligand>
        <name>NADPH</name>
        <dbReference type="ChEBI" id="CHEBI:57783"/>
    </ligand>
</feature>
<evidence type="ECO:0000256" key="7">
    <source>
        <dbReference type="ARBA" id="ARBA00023229"/>
    </source>
</evidence>
<dbReference type="SUPFAM" id="SSF69055">
    <property type="entry name" value="1-deoxy-D-xylulose-5-phosphate reductoisomerase, C-terminal domain"/>
    <property type="match status" value="1"/>
</dbReference>
<protein>
    <recommendedName>
        <fullName evidence="9">1-deoxy-D-xylulose 5-phosphate reductoisomerase</fullName>
        <shortName evidence="9">DXP reductoisomerase</shortName>
        <ecNumber evidence="9">1.1.1.267</ecNumber>
    </recommendedName>
    <alternativeName>
        <fullName evidence="9">1-deoxyxylulose-5-phosphate reductoisomerase</fullName>
    </alternativeName>
    <alternativeName>
        <fullName evidence="9">2-C-methyl-D-erythritol 4-phosphate synthase</fullName>
    </alternativeName>
</protein>
<feature type="domain" description="1-deoxy-D-xylulose 5-phosphate reductoisomerase C-terminal" evidence="11">
    <location>
        <begin position="159"/>
        <end position="242"/>
    </location>
</feature>
<feature type="binding site" evidence="9">
    <location>
        <position position="212"/>
    </location>
    <ligand>
        <name>1-deoxy-D-xylulose 5-phosphate</name>
        <dbReference type="ChEBI" id="CHEBI:57792"/>
    </ligand>
</feature>
<feature type="domain" description="DXP reductoisomerase C-terminal" evidence="12">
    <location>
        <begin position="274"/>
        <end position="391"/>
    </location>
</feature>
<comment type="pathway">
    <text evidence="1 9">Isoprenoid biosynthesis; isopentenyl diphosphate biosynthesis via DXP pathway; isopentenyl diphosphate from 1-deoxy-D-xylulose 5-phosphate: step 1/6.</text>
</comment>
<proteinExistence type="inferred from homology"/>
<dbReference type="GO" id="GO:0016853">
    <property type="term" value="F:isomerase activity"/>
    <property type="evidence" value="ECO:0007669"/>
    <property type="project" value="UniProtKB-KW"/>
</dbReference>
<feature type="binding site" evidence="9">
    <location>
        <position position="218"/>
    </location>
    <ligand>
        <name>NADPH</name>
        <dbReference type="ChEBI" id="CHEBI:57783"/>
    </ligand>
</feature>
<dbReference type="PIRSF" id="PIRSF006205">
    <property type="entry name" value="Dxp_reductismrs"/>
    <property type="match status" value="1"/>
</dbReference>
<accession>A0A5M6HYW6</accession>
<feature type="binding site" evidence="9">
    <location>
        <position position="234"/>
    </location>
    <ligand>
        <name>1-deoxy-D-xylulose 5-phosphate</name>
        <dbReference type="ChEBI" id="CHEBI:57792"/>
    </ligand>
</feature>
<evidence type="ECO:0000256" key="1">
    <source>
        <dbReference type="ARBA" id="ARBA00005094"/>
    </source>
</evidence>
<dbReference type="GO" id="GO:0070402">
    <property type="term" value="F:NADPH binding"/>
    <property type="evidence" value="ECO:0007669"/>
    <property type="project" value="InterPro"/>
</dbReference>
<dbReference type="InterPro" id="IPR013512">
    <property type="entry name" value="DXP_reductoisomerase_N"/>
</dbReference>
<feature type="binding site" evidence="9">
    <location>
        <position position="163"/>
    </location>
    <ligand>
        <name>Mn(2+)</name>
        <dbReference type="ChEBI" id="CHEBI:29035"/>
    </ligand>
</feature>
<keyword evidence="14" id="KW-1185">Reference proteome</keyword>
<evidence type="ECO:0000256" key="2">
    <source>
        <dbReference type="ARBA" id="ARBA00006825"/>
    </source>
</evidence>
<organism evidence="13 14">
    <name type="scientific">Blastochloris sulfoviridis</name>
    <dbReference type="NCBI Taxonomy" id="50712"/>
    <lineage>
        <taxon>Bacteria</taxon>
        <taxon>Pseudomonadati</taxon>
        <taxon>Pseudomonadota</taxon>
        <taxon>Alphaproteobacteria</taxon>
        <taxon>Hyphomicrobiales</taxon>
        <taxon>Blastochloridaceae</taxon>
        <taxon>Blastochloris</taxon>
    </lineage>
</organism>
<dbReference type="HAMAP" id="MF_00183">
    <property type="entry name" value="DXP_reductoisom"/>
    <property type="match status" value="1"/>
</dbReference>
<feature type="domain" description="1-deoxy-D-xylulose 5-phosphate reductoisomerase N-terminal" evidence="10">
    <location>
        <begin position="20"/>
        <end position="145"/>
    </location>
</feature>
<name>A0A5M6HYW6_9HYPH</name>
<dbReference type="Gene3D" id="1.10.1740.10">
    <property type="match status" value="1"/>
</dbReference>
<comment type="caution">
    <text evidence="9">Lacks conserved residue(s) required for the propagation of feature annotation.</text>
</comment>
<dbReference type="InterPro" id="IPR003821">
    <property type="entry name" value="DXP_reductoisomerase"/>
</dbReference>
<feature type="binding site" evidence="9">
    <location>
        <position position="225"/>
    </location>
    <ligand>
        <name>1-deoxy-D-xylulose 5-phosphate</name>
        <dbReference type="ChEBI" id="CHEBI:57792"/>
    </ligand>
</feature>
<dbReference type="Gene3D" id="3.40.50.720">
    <property type="entry name" value="NAD(P)-binding Rossmann-like Domain"/>
    <property type="match status" value="1"/>
</dbReference>
<feature type="binding site" evidence="9">
    <location>
        <position position="137"/>
    </location>
    <ligand>
        <name>NADPH</name>
        <dbReference type="ChEBI" id="CHEBI:57783"/>
    </ligand>
</feature>
<dbReference type="InterPro" id="IPR013644">
    <property type="entry name" value="DXP_reductoisomerase_C"/>
</dbReference>
<evidence type="ECO:0000313" key="13">
    <source>
        <dbReference type="EMBL" id="KAA5601110.1"/>
    </source>
</evidence>
<dbReference type="PANTHER" id="PTHR30525:SF0">
    <property type="entry name" value="1-DEOXY-D-XYLULOSE 5-PHOSPHATE REDUCTOISOMERASE, CHLOROPLASTIC"/>
    <property type="match status" value="1"/>
</dbReference>
<evidence type="ECO:0000256" key="5">
    <source>
        <dbReference type="ARBA" id="ARBA00023002"/>
    </source>
</evidence>
<feature type="binding site" evidence="9">
    <location>
        <position position="165"/>
    </location>
    <ligand>
        <name>1-deoxy-D-xylulose 5-phosphate</name>
        <dbReference type="ChEBI" id="CHEBI:57792"/>
    </ligand>
</feature>
<dbReference type="SUPFAM" id="SSF51735">
    <property type="entry name" value="NAD(P)-binding Rossmann-fold domains"/>
    <property type="match status" value="1"/>
</dbReference>
<reference evidence="13 14" key="1">
    <citation type="submission" date="2019-09" db="EMBL/GenBank/DDBJ databases">
        <title>Draft Whole-Genome sequence of Blastochloris sulfoviridis DSM 729.</title>
        <authorList>
            <person name="Meyer T.E."/>
            <person name="Kyndt J.A."/>
        </authorList>
    </citation>
    <scope>NUCLEOTIDE SEQUENCE [LARGE SCALE GENOMIC DNA]</scope>
    <source>
        <strain evidence="13 14">DSM 729</strain>
    </source>
</reference>
<dbReference type="OrthoDB" id="9806546at2"/>
<dbReference type="NCBIfam" id="TIGR00243">
    <property type="entry name" value="Dxr"/>
    <property type="match status" value="1"/>
</dbReference>
<evidence type="ECO:0000256" key="3">
    <source>
        <dbReference type="ARBA" id="ARBA00022723"/>
    </source>
</evidence>
<comment type="similarity">
    <text evidence="2 9">Belongs to the DXR family.</text>
</comment>
<feature type="binding site" evidence="9">
    <location>
        <position position="28"/>
    </location>
    <ligand>
        <name>NADPH</name>
        <dbReference type="ChEBI" id="CHEBI:57783"/>
    </ligand>
</feature>
<dbReference type="PANTHER" id="PTHR30525">
    <property type="entry name" value="1-DEOXY-D-XYLULOSE 5-PHOSPHATE REDUCTOISOMERASE"/>
    <property type="match status" value="1"/>
</dbReference>
<sequence length="405" mass="41751">MTVPLQVPQQATSSGEPLRISVLGATGSIGTSTLDLVSRAPERYRVEALVAQRDATKLAAAARANDARLAVVADPAAYRDLAAALSGSGIEAAAGPDAVVEAAQRPADWVMAAIVGTAGLAPSLAALASGRRLALANKECLVTAGELFMRRAAEVGATVLPVDSEHNAVFQGMLSGPRAAVERVTLTASGGPFRTWTRAAIAAATPEQALKHPNWSMGAKVTIDSASLMNKGLELIEAMHLFQLDADQLDVLVHPQSIVHALVQYSDGAVLAQMSVPDMRVPIAHCLGWPVRLNGPVTRLDLAAISSLTFERPDLDRFPALRIAMEALAAGGAAPTVLNAANEIAVAAFLQRRLTFSGIAGLVAATLESVAPGAAPQTLAEALALDAESRAVAEGLLSEIAAKAS</sequence>
<keyword evidence="9" id="KW-0460">Magnesium</keyword>
<keyword evidence="3 9" id="KW-0479">Metal-binding</keyword>
<evidence type="ECO:0000259" key="11">
    <source>
        <dbReference type="Pfam" id="PF08436"/>
    </source>
</evidence>